<dbReference type="PANTHER" id="PTHR31549:SF146">
    <property type="entry name" value="OS01G0564600 PROTEIN"/>
    <property type="match status" value="1"/>
</dbReference>
<reference evidence="1" key="1">
    <citation type="journal article" date="2012" name="Nat. Biotechnol.">
        <title>Reference genome sequence of the model plant Setaria.</title>
        <authorList>
            <person name="Bennetzen J.L."/>
            <person name="Schmutz J."/>
            <person name="Wang H."/>
            <person name="Percifield R."/>
            <person name="Hawkins J."/>
            <person name="Pontaroli A.C."/>
            <person name="Estep M."/>
            <person name="Feng L."/>
            <person name="Vaughn J.N."/>
            <person name="Grimwood J."/>
            <person name="Jenkins J."/>
            <person name="Barry K."/>
            <person name="Lindquist E."/>
            <person name="Hellsten U."/>
            <person name="Deshpande S."/>
            <person name="Wang X."/>
            <person name="Wu X."/>
            <person name="Mitros T."/>
            <person name="Triplett J."/>
            <person name="Yang X."/>
            <person name="Ye C.Y."/>
            <person name="Mauro-Herrera M."/>
            <person name="Wang L."/>
            <person name="Li P."/>
            <person name="Sharma M."/>
            <person name="Sharma R."/>
            <person name="Ronald P.C."/>
            <person name="Panaud O."/>
            <person name="Kellogg E.A."/>
            <person name="Brutnell T.P."/>
            <person name="Doust A.N."/>
            <person name="Tuskan G.A."/>
            <person name="Rokhsar D."/>
            <person name="Devos K.M."/>
        </authorList>
    </citation>
    <scope>NUCLEOTIDE SEQUENCE [LARGE SCALE GENOMIC DNA]</scope>
    <source>
        <strain evidence="1">Yugu1</strain>
    </source>
</reference>
<organism evidence="1">
    <name type="scientific">Setaria italica</name>
    <name type="common">Foxtail millet</name>
    <name type="synonym">Panicum italicum</name>
    <dbReference type="NCBI Taxonomy" id="4555"/>
    <lineage>
        <taxon>Eukaryota</taxon>
        <taxon>Viridiplantae</taxon>
        <taxon>Streptophyta</taxon>
        <taxon>Embryophyta</taxon>
        <taxon>Tracheophyta</taxon>
        <taxon>Spermatophyta</taxon>
        <taxon>Magnoliopsida</taxon>
        <taxon>Liliopsida</taxon>
        <taxon>Poales</taxon>
        <taxon>Poaceae</taxon>
        <taxon>PACMAD clade</taxon>
        <taxon>Panicoideae</taxon>
        <taxon>Panicodae</taxon>
        <taxon>Paniceae</taxon>
        <taxon>Cenchrinae</taxon>
        <taxon>Setaria</taxon>
    </lineage>
</organism>
<reference evidence="1" key="2">
    <citation type="submission" date="2015-07" db="EMBL/GenBank/DDBJ databases">
        <authorList>
            <person name="Noorani M."/>
        </authorList>
    </citation>
    <scope>NUCLEOTIDE SEQUENCE</scope>
    <source>
        <strain evidence="1">Yugu1</strain>
    </source>
</reference>
<dbReference type="EMBL" id="CM003535">
    <property type="protein sequence ID" value="RCV37467.1"/>
    <property type="molecule type" value="Genomic_DNA"/>
</dbReference>
<evidence type="ECO:0000313" key="1">
    <source>
        <dbReference type="EMBL" id="RCV37467.1"/>
    </source>
</evidence>
<dbReference type="PANTHER" id="PTHR31549">
    <property type="entry name" value="PROTEIN, PUTATIVE (DUF247)-RELATED-RELATED"/>
    <property type="match status" value="1"/>
</dbReference>
<dbReference type="Pfam" id="PF03140">
    <property type="entry name" value="DUF247"/>
    <property type="match status" value="1"/>
</dbReference>
<sequence length="240" mass="26740">MMLVDGCFLLQFKISMCPDDDEPPDPMMSIFIALLASGFDAGGGNSAKPAPGLAGGEASYEPPHLLGLFHHRQVGGARTQSLRSPRLCSLSSTALELAEMGVKLTVSKTRRFGDMSMAKRRRLLLSGELSVAPVVLSDLTACWLYNMAAYEACLGAARADNFAVSSYVSLVALLMNRDEDVQELRAEGIVVSEFSDAGTLRFFKVFAQYLRVGHRYYQVFERRQEYKQERWMWISIHRLL</sequence>
<gene>
    <name evidence="1" type="ORF">SETIT_8G065200v2</name>
</gene>
<dbReference type="InterPro" id="IPR004158">
    <property type="entry name" value="DUF247_pln"/>
</dbReference>
<dbReference type="AlphaFoldDB" id="A0A368S4U2"/>
<name>A0A368S4U2_SETIT</name>
<proteinExistence type="predicted"/>
<accession>A0A368S4U2</accession>
<protein>
    <submittedName>
        <fullName evidence="1">Uncharacterized protein</fullName>
    </submittedName>
</protein>
<dbReference type="OrthoDB" id="677916at2759"/>